<protein>
    <submittedName>
        <fullName evidence="9">M20/M25/M40 family metallo-hydrolase</fullName>
    </submittedName>
</protein>
<feature type="binding site" evidence="8">
    <location>
        <position position="31"/>
    </location>
    <ligand>
        <name>Zn(2+)</name>
        <dbReference type="ChEBI" id="CHEBI:29105"/>
        <label>1</label>
    </ligand>
</feature>
<reference evidence="9" key="2">
    <citation type="journal article" date="2021" name="PeerJ">
        <title>Extensive microbial diversity within the chicken gut microbiome revealed by metagenomics and culture.</title>
        <authorList>
            <person name="Gilroy R."/>
            <person name="Ravi A."/>
            <person name="Getino M."/>
            <person name="Pursley I."/>
            <person name="Horton D.L."/>
            <person name="Alikhan N.F."/>
            <person name="Baker D."/>
            <person name="Gharbi K."/>
            <person name="Hall N."/>
            <person name="Watson M."/>
            <person name="Adriaenssens E.M."/>
            <person name="Foster-Nyarko E."/>
            <person name="Jarju S."/>
            <person name="Secka A."/>
            <person name="Antonio M."/>
            <person name="Oren A."/>
            <person name="Chaudhuri R.R."/>
            <person name="La Ragione R."/>
            <person name="Hildebrand F."/>
            <person name="Pallen M.J."/>
        </authorList>
    </citation>
    <scope>NUCLEOTIDE SEQUENCE</scope>
    <source>
        <strain evidence="9">ChiGjej2B2-12916</strain>
    </source>
</reference>
<comment type="similarity">
    <text evidence="1 6">Belongs to the peptidase M42 family.</text>
</comment>
<keyword evidence="3" id="KW-0645">Protease</keyword>
<feature type="binding site" evidence="8">
    <location>
        <position position="279"/>
    </location>
    <ligand>
        <name>Zn(2+)</name>
        <dbReference type="ChEBI" id="CHEBI:29105"/>
        <label>2</label>
    </ligand>
</feature>
<evidence type="ECO:0000256" key="3">
    <source>
        <dbReference type="ARBA" id="ARBA00022670"/>
    </source>
</evidence>
<dbReference type="PANTHER" id="PTHR32481:SF6">
    <property type="entry name" value="ENDOGLUCANASE"/>
    <property type="match status" value="1"/>
</dbReference>
<dbReference type="Proteomes" id="UP000886879">
    <property type="component" value="Unassembled WGS sequence"/>
</dbReference>
<dbReference type="SUPFAM" id="SSF101821">
    <property type="entry name" value="Aminopeptidase/glucanase lid domain"/>
    <property type="match status" value="1"/>
</dbReference>
<feature type="active site" description="Proton acceptor" evidence="7">
    <location>
        <position position="172"/>
    </location>
</feature>
<evidence type="ECO:0000256" key="5">
    <source>
        <dbReference type="ARBA" id="ARBA00022801"/>
    </source>
</evidence>
<dbReference type="InterPro" id="IPR051464">
    <property type="entry name" value="Peptidase_M42_aminopept"/>
</dbReference>
<accession>A0A9D0YQU2</accession>
<feature type="binding site" evidence="8">
    <location>
        <position position="173"/>
    </location>
    <ligand>
        <name>Zn(2+)</name>
        <dbReference type="ChEBI" id="CHEBI:29105"/>
        <label>2</label>
    </ligand>
</feature>
<dbReference type="PANTHER" id="PTHR32481">
    <property type="entry name" value="AMINOPEPTIDASE"/>
    <property type="match status" value="1"/>
</dbReference>
<dbReference type="GO" id="GO:0004177">
    <property type="term" value="F:aminopeptidase activity"/>
    <property type="evidence" value="ECO:0007669"/>
    <property type="project" value="UniProtKB-UniRule"/>
</dbReference>
<sequence>MDEVWTDRLGNVIGLRRCGNPNAKKLLLDAHLDQIGLMVTGAEDGYLRFASIGGVDPRMLPDREVTILTQPPRLGVIACLPPHVLSAEDREKAPALGEYYVDTGLSQETVEREIPVGTPMVFRESFLELAGGKICSGALDDRACFAALLRTVELLNLEQLDVDLYIMGSTREETGGTGAMVGTCTIDPDFCVAVDVTHGATPDSAKGRAYDLGGGPAVGIGPNMTRWMTRRMLDKAQELGIPVQKEVMGGDTGTNAWGMQICNEGIATAVLSLPLRYMHTPVEVVDLADLEQTAQLLAAFTRKLGEEGAQA</sequence>
<dbReference type="Gene3D" id="2.40.30.40">
    <property type="entry name" value="Peptidase M42, domain 2"/>
    <property type="match status" value="1"/>
</dbReference>
<gene>
    <name evidence="9" type="ORF">IAD31_00970</name>
</gene>
<comment type="cofactor">
    <cofactor evidence="8">
        <name>a divalent metal cation</name>
        <dbReference type="ChEBI" id="CHEBI:60240"/>
    </cofactor>
    <text evidence="8">Binds 2 divalent metal cations per subunit.</text>
</comment>
<evidence type="ECO:0000256" key="2">
    <source>
        <dbReference type="ARBA" id="ARBA00022438"/>
    </source>
</evidence>
<evidence type="ECO:0000256" key="4">
    <source>
        <dbReference type="ARBA" id="ARBA00022723"/>
    </source>
</evidence>
<keyword evidence="4 8" id="KW-0479">Metal-binding</keyword>
<dbReference type="Pfam" id="PF05343">
    <property type="entry name" value="Peptidase_M42"/>
    <property type="match status" value="1"/>
</dbReference>
<reference evidence="9" key="1">
    <citation type="submission" date="2020-10" db="EMBL/GenBank/DDBJ databases">
        <authorList>
            <person name="Gilroy R."/>
        </authorList>
    </citation>
    <scope>NUCLEOTIDE SEQUENCE</scope>
    <source>
        <strain evidence="9">ChiGjej2B2-12916</strain>
    </source>
</reference>
<feature type="binding site" evidence="8">
    <location>
        <position position="195"/>
    </location>
    <ligand>
        <name>Zn(2+)</name>
        <dbReference type="ChEBI" id="CHEBI:29105"/>
        <label>1</label>
    </ligand>
</feature>
<dbReference type="PIRSF" id="PIRSF001123">
    <property type="entry name" value="PepA_GA"/>
    <property type="match status" value="1"/>
</dbReference>
<keyword evidence="5" id="KW-0378">Hydrolase</keyword>
<dbReference type="SUPFAM" id="SSF53187">
    <property type="entry name" value="Zn-dependent exopeptidases"/>
    <property type="match status" value="1"/>
</dbReference>
<evidence type="ECO:0000313" key="9">
    <source>
        <dbReference type="EMBL" id="HIQ60162.1"/>
    </source>
</evidence>
<organism evidence="9 10">
    <name type="scientific">Candidatus Enterenecus faecium</name>
    <dbReference type="NCBI Taxonomy" id="2840780"/>
    <lineage>
        <taxon>Bacteria</taxon>
        <taxon>Bacillati</taxon>
        <taxon>Bacillota</taxon>
        <taxon>Clostridia</taxon>
        <taxon>Eubacteriales</taxon>
        <taxon>Candidatus Enterenecus</taxon>
    </lineage>
</organism>
<evidence type="ECO:0000256" key="8">
    <source>
        <dbReference type="PIRSR" id="PIRSR001123-2"/>
    </source>
</evidence>
<evidence type="ECO:0000256" key="6">
    <source>
        <dbReference type="PIRNR" id="PIRNR001123"/>
    </source>
</evidence>
<dbReference type="AlphaFoldDB" id="A0A9D0YQU2"/>
<comment type="caution">
    <text evidence="9">The sequence shown here is derived from an EMBL/GenBank/DDBJ whole genome shotgun (WGS) entry which is preliminary data.</text>
</comment>
<dbReference type="Gene3D" id="3.40.630.10">
    <property type="entry name" value="Zn peptidases"/>
    <property type="match status" value="1"/>
</dbReference>
<feature type="binding site" evidence="8">
    <location>
        <position position="140"/>
    </location>
    <ligand>
        <name>Zn(2+)</name>
        <dbReference type="ChEBI" id="CHEBI:29105"/>
        <label>2</label>
    </ligand>
</feature>
<evidence type="ECO:0000313" key="10">
    <source>
        <dbReference type="Proteomes" id="UP000886879"/>
    </source>
</evidence>
<keyword evidence="2" id="KW-0031">Aminopeptidase</keyword>
<dbReference type="InterPro" id="IPR008007">
    <property type="entry name" value="Peptidase_M42"/>
</dbReference>
<dbReference type="EMBL" id="DVFO01000009">
    <property type="protein sequence ID" value="HIQ60162.1"/>
    <property type="molecule type" value="Genomic_DNA"/>
</dbReference>
<proteinExistence type="inferred from homology"/>
<feature type="binding site" evidence="8">
    <location>
        <position position="140"/>
    </location>
    <ligand>
        <name>Zn(2+)</name>
        <dbReference type="ChEBI" id="CHEBI:29105"/>
        <label>1</label>
    </ligand>
</feature>
<dbReference type="GO" id="GO:0006508">
    <property type="term" value="P:proteolysis"/>
    <property type="evidence" value="ECO:0007669"/>
    <property type="project" value="UniProtKB-KW"/>
</dbReference>
<dbReference type="GO" id="GO:0046872">
    <property type="term" value="F:metal ion binding"/>
    <property type="evidence" value="ECO:0007669"/>
    <property type="project" value="UniProtKB-UniRule"/>
</dbReference>
<dbReference type="InterPro" id="IPR023367">
    <property type="entry name" value="Peptidase_M42_dom2"/>
</dbReference>
<name>A0A9D0YQU2_9FIRM</name>
<evidence type="ECO:0000256" key="1">
    <source>
        <dbReference type="ARBA" id="ARBA00006272"/>
    </source>
</evidence>
<evidence type="ECO:0000256" key="7">
    <source>
        <dbReference type="PIRSR" id="PIRSR001123-1"/>
    </source>
</evidence>